<reference evidence="2 3" key="1">
    <citation type="submission" date="2021-01" db="EMBL/GenBank/DDBJ databases">
        <title>Whole genome shotgun sequence of Actinoplanes couchii NBRC 106145.</title>
        <authorList>
            <person name="Komaki H."/>
            <person name="Tamura T."/>
        </authorList>
    </citation>
    <scope>NUCLEOTIDE SEQUENCE [LARGE SCALE GENOMIC DNA]</scope>
    <source>
        <strain evidence="2 3">NBRC 106145</strain>
    </source>
</reference>
<keyword evidence="3" id="KW-1185">Reference proteome</keyword>
<protein>
    <recommendedName>
        <fullName evidence="1">STAS domain-containing protein</fullName>
    </recommendedName>
</protein>
<accession>A0ABQ3XKZ5</accession>
<dbReference type="Gene3D" id="3.30.750.24">
    <property type="entry name" value="STAS domain"/>
    <property type="match status" value="1"/>
</dbReference>
<organism evidence="2 3">
    <name type="scientific">Actinoplanes couchii</name>
    <dbReference type="NCBI Taxonomy" id="403638"/>
    <lineage>
        <taxon>Bacteria</taxon>
        <taxon>Bacillati</taxon>
        <taxon>Actinomycetota</taxon>
        <taxon>Actinomycetes</taxon>
        <taxon>Micromonosporales</taxon>
        <taxon>Micromonosporaceae</taxon>
        <taxon>Actinoplanes</taxon>
    </lineage>
</organism>
<name>A0ABQ3XKZ5_9ACTN</name>
<proteinExistence type="predicted"/>
<dbReference type="RefSeq" id="WP_203804956.1">
    <property type="nucleotide sequence ID" value="NZ_BAAAQE010000094.1"/>
</dbReference>
<dbReference type="PROSITE" id="PS50801">
    <property type="entry name" value="STAS"/>
    <property type="match status" value="1"/>
</dbReference>
<dbReference type="InterPro" id="IPR002645">
    <property type="entry name" value="STAS_dom"/>
</dbReference>
<dbReference type="Pfam" id="PF01740">
    <property type="entry name" value="STAS"/>
    <property type="match status" value="1"/>
</dbReference>
<comment type="caution">
    <text evidence="2">The sequence shown here is derived from an EMBL/GenBank/DDBJ whole genome shotgun (WGS) entry which is preliminary data.</text>
</comment>
<dbReference type="Proteomes" id="UP000612282">
    <property type="component" value="Unassembled WGS sequence"/>
</dbReference>
<sequence length="107" mass="11348">MSASTVDVSSSSDGTLVIHPDGDLDAEDAIHLRRTLVQAILHTRPMCLILDLADVHELDPLNLGALAAACGVGDDRQVAVYVDNTSADLAHRLTAAGFPVQRLRHIA</sequence>
<dbReference type="EMBL" id="BOMG01000094">
    <property type="protein sequence ID" value="GID59166.1"/>
    <property type="molecule type" value="Genomic_DNA"/>
</dbReference>
<dbReference type="InterPro" id="IPR036513">
    <property type="entry name" value="STAS_dom_sf"/>
</dbReference>
<evidence type="ECO:0000313" key="2">
    <source>
        <dbReference type="EMBL" id="GID59166.1"/>
    </source>
</evidence>
<evidence type="ECO:0000313" key="3">
    <source>
        <dbReference type="Proteomes" id="UP000612282"/>
    </source>
</evidence>
<feature type="domain" description="STAS" evidence="1">
    <location>
        <begin position="13"/>
        <end position="107"/>
    </location>
</feature>
<evidence type="ECO:0000259" key="1">
    <source>
        <dbReference type="PROSITE" id="PS50801"/>
    </source>
</evidence>
<gene>
    <name evidence="2" type="ORF">Aco03nite_075700</name>
</gene>
<dbReference type="SUPFAM" id="SSF52091">
    <property type="entry name" value="SpoIIaa-like"/>
    <property type="match status" value="1"/>
</dbReference>